<comment type="caution">
    <text evidence="2">The sequence shown here is derived from an EMBL/GenBank/DDBJ whole genome shotgun (WGS) entry which is preliminary data.</text>
</comment>
<feature type="domain" description="AB hydrolase-1" evidence="1">
    <location>
        <begin position="73"/>
        <end position="182"/>
    </location>
</feature>
<evidence type="ECO:0000259" key="1">
    <source>
        <dbReference type="Pfam" id="PF00561"/>
    </source>
</evidence>
<dbReference type="EMBL" id="AONC01000071">
    <property type="protein sequence ID" value="EXJ13386.1"/>
    <property type="molecule type" value="Genomic_DNA"/>
</dbReference>
<proteinExistence type="predicted"/>
<dbReference type="STRING" id="1249627.D779_3782"/>
<dbReference type="PATRIC" id="fig|1249627.3.peg.3859"/>
<sequence length="276" mass="30298">MHTQEPQSTSDTHPTRFDRPASTAIDDLWNLATSPWRLALESRAGWEFGALMASQPWLTLAPHGDGHPVLVLPRLLGCDLSTQPLRTFLTQMGYESHTWGLGLNVGPRTGILDACMDRLIALEKRSGRKVSLIGWSLGGLYARELAKEAPERVRQVITLGSPFTGHPTPTQIWDFYRDLTGDHMGLPHEHGSLAEDPQVPTTSIFSRSDGIVPWTCSQTQPGALTENIEVESSHLGLAVNPASLHAIADRLAQPEGSWSPFDRSGLRGLFYPDPGR</sequence>
<organism evidence="2 3">
    <name type="scientific">Imhoffiella purpurea</name>
    <dbReference type="NCBI Taxonomy" id="1249627"/>
    <lineage>
        <taxon>Bacteria</taxon>
        <taxon>Pseudomonadati</taxon>
        <taxon>Pseudomonadota</taxon>
        <taxon>Gammaproteobacteria</taxon>
        <taxon>Chromatiales</taxon>
        <taxon>Chromatiaceae</taxon>
        <taxon>Imhoffiella</taxon>
    </lineage>
</organism>
<dbReference type="InterPro" id="IPR029058">
    <property type="entry name" value="AB_hydrolase_fold"/>
</dbReference>
<protein>
    <recommendedName>
        <fullName evidence="1">AB hydrolase-1 domain-containing protein</fullName>
    </recommendedName>
</protein>
<name>W9V955_9GAMM</name>
<accession>W9V955</accession>
<dbReference type="Gene3D" id="3.40.50.1820">
    <property type="entry name" value="alpha/beta hydrolase"/>
    <property type="match status" value="1"/>
</dbReference>
<evidence type="ECO:0000313" key="2">
    <source>
        <dbReference type="EMBL" id="EXJ13386.1"/>
    </source>
</evidence>
<gene>
    <name evidence="2" type="ORF">D779_3782</name>
</gene>
<evidence type="ECO:0000313" key="3">
    <source>
        <dbReference type="Proteomes" id="UP000019460"/>
    </source>
</evidence>
<dbReference type="RefSeq" id="WP_081763605.1">
    <property type="nucleotide sequence ID" value="NZ_AONC01000071.1"/>
</dbReference>
<dbReference type="OrthoDB" id="345573at2"/>
<dbReference type="Pfam" id="PF00561">
    <property type="entry name" value="Abhydrolase_1"/>
    <property type="match status" value="1"/>
</dbReference>
<dbReference type="SUPFAM" id="SSF53474">
    <property type="entry name" value="alpha/beta-Hydrolases"/>
    <property type="match status" value="1"/>
</dbReference>
<keyword evidence="3" id="KW-1185">Reference proteome</keyword>
<dbReference type="InterPro" id="IPR000073">
    <property type="entry name" value="AB_hydrolase_1"/>
</dbReference>
<dbReference type="eggNOG" id="COG1075">
    <property type="taxonomic scope" value="Bacteria"/>
</dbReference>
<dbReference type="Proteomes" id="UP000019460">
    <property type="component" value="Unassembled WGS sequence"/>
</dbReference>
<dbReference type="AlphaFoldDB" id="W9V955"/>
<reference evidence="2 3" key="1">
    <citation type="submission" date="2012-11" db="EMBL/GenBank/DDBJ databases">
        <title>Genome assembly of Thiorhodococcus sp. AK35.</title>
        <authorList>
            <person name="Nupur N."/>
            <person name="Khatri I."/>
            <person name="Subramanian S."/>
            <person name="Pinnaka A."/>
        </authorList>
    </citation>
    <scope>NUCLEOTIDE SEQUENCE [LARGE SCALE GENOMIC DNA]</scope>
    <source>
        <strain evidence="2 3">AK35</strain>
    </source>
</reference>